<dbReference type="EMBL" id="CP136051">
    <property type="protein sequence ID" value="WOK08517.1"/>
    <property type="molecule type" value="Genomic_DNA"/>
</dbReference>
<name>A0ABZ0IVI0_9BACT</name>
<feature type="chain" id="PRO_5045859665" evidence="1">
    <location>
        <begin position="17"/>
        <end position="158"/>
    </location>
</feature>
<sequence>MLFLLGAALSVGSLSAQSGSMNQMLNDYLVVKEALVKGDVKQASTGAGQLVATITTVDLATLSETDKKAFSAVSAELLKQAQVIAGAKEVEKQRAGLAALSQQLWPLVKGSDAIGRTVFYDYCPMKQSYWLSAEVAIRNPFYGSQMLGCGKVDDKINE</sequence>
<evidence type="ECO:0000313" key="4">
    <source>
        <dbReference type="Proteomes" id="UP001302349"/>
    </source>
</evidence>
<evidence type="ECO:0000313" key="3">
    <source>
        <dbReference type="EMBL" id="WOK08517.1"/>
    </source>
</evidence>
<feature type="signal peptide" evidence="1">
    <location>
        <begin position="1"/>
        <end position="16"/>
    </location>
</feature>
<keyword evidence="1" id="KW-0732">Signal</keyword>
<accession>A0ABZ0IVI0</accession>
<protein>
    <submittedName>
        <fullName evidence="3">DUF3347 domain-containing protein</fullName>
    </submittedName>
</protein>
<dbReference type="Proteomes" id="UP001302349">
    <property type="component" value="Chromosome"/>
</dbReference>
<evidence type="ECO:0000259" key="2">
    <source>
        <dbReference type="Pfam" id="PF11827"/>
    </source>
</evidence>
<dbReference type="InterPro" id="IPR021782">
    <property type="entry name" value="DUF3347"/>
</dbReference>
<feature type="domain" description="DUF3347" evidence="2">
    <location>
        <begin position="25"/>
        <end position="112"/>
    </location>
</feature>
<dbReference type="Pfam" id="PF11827">
    <property type="entry name" value="DUF3347"/>
    <property type="match status" value="1"/>
</dbReference>
<gene>
    <name evidence="3" type="ORF">RT717_07700</name>
</gene>
<evidence type="ECO:0000256" key="1">
    <source>
        <dbReference type="SAM" id="SignalP"/>
    </source>
</evidence>
<proteinExistence type="predicted"/>
<dbReference type="RefSeq" id="WP_317491155.1">
    <property type="nucleotide sequence ID" value="NZ_CP136051.1"/>
</dbReference>
<reference evidence="3 4" key="1">
    <citation type="journal article" date="2023" name="Microbiol. Resour. Announc.">
        <title>Complete Genome Sequence of Imperialibacter roseus strain P4T.</title>
        <authorList>
            <person name="Tizabi D.R."/>
            <person name="Bachvaroff T."/>
            <person name="Hill R.T."/>
        </authorList>
    </citation>
    <scope>NUCLEOTIDE SEQUENCE [LARGE SCALE GENOMIC DNA]</scope>
    <source>
        <strain evidence="3 4">P4T</strain>
    </source>
</reference>
<keyword evidence="4" id="KW-1185">Reference proteome</keyword>
<organism evidence="3 4">
    <name type="scientific">Imperialibacter roseus</name>
    <dbReference type="NCBI Taxonomy" id="1324217"/>
    <lineage>
        <taxon>Bacteria</taxon>
        <taxon>Pseudomonadati</taxon>
        <taxon>Bacteroidota</taxon>
        <taxon>Cytophagia</taxon>
        <taxon>Cytophagales</taxon>
        <taxon>Flammeovirgaceae</taxon>
        <taxon>Imperialibacter</taxon>
    </lineage>
</organism>